<proteinExistence type="predicted"/>
<dbReference type="AlphaFoldDB" id="X1CNZ7"/>
<gene>
    <name evidence="1" type="ORF">S01H4_57731</name>
</gene>
<protein>
    <submittedName>
        <fullName evidence="1">Uncharacterized protein</fullName>
    </submittedName>
</protein>
<accession>X1CNZ7</accession>
<name>X1CNZ7_9ZZZZ</name>
<comment type="caution">
    <text evidence="1">The sequence shown here is derived from an EMBL/GenBank/DDBJ whole genome shotgun (WGS) entry which is preliminary data.</text>
</comment>
<organism evidence="1">
    <name type="scientific">marine sediment metagenome</name>
    <dbReference type="NCBI Taxonomy" id="412755"/>
    <lineage>
        <taxon>unclassified sequences</taxon>
        <taxon>metagenomes</taxon>
        <taxon>ecological metagenomes</taxon>
    </lineage>
</organism>
<dbReference type="EMBL" id="BART01033635">
    <property type="protein sequence ID" value="GAH09482.1"/>
    <property type="molecule type" value="Genomic_DNA"/>
</dbReference>
<reference evidence="1" key="1">
    <citation type="journal article" date="2014" name="Front. Microbiol.">
        <title>High frequency of phylogenetically diverse reductive dehalogenase-homologous genes in deep subseafloor sedimentary metagenomes.</title>
        <authorList>
            <person name="Kawai M."/>
            <person name="Futagami T."/>
            <person name="Toyoda A."/>
            <person name="Takaki Y."/>
            <person name="Nishi S."/>
            <person name="Hori S."/>
            <person name="Arai W."/>
            <person name="Tsubouchi T."/>
            <person name="Morono Y."/>
            <person name="Uchiyama I."/>
            <person name="Ito T."/>
            <person name="Fujiyama A."/>
            <person name="Inagaki F."/>
            <person name="Takami H."/>
        </authorList>
    </citation>
    <scope>NUCLEOTIDE SEQUENCE</scope>
    <source>
        <strain evidence="1">Expedition CK06-06</strain>
    </source>
</reference>
<evidence type="ECO:0000313" key="1">
    <source>
        <dbReference type="EMBL" id="GAH09482.1"/>
    </source>
</evidence>
<sequence length="55" mass="6642">MDVLNIYHKDRRKQRTLIGKLKCASNLDCKRMKAVLREVIRECGYKNTDMEWEIK</sequence>